<proteinExistence type="predicted"/>
<dbReference type="InterPro" id="IPR015943">
    <property type="entry name" value="WD40/YVTN_repeat-like_dom_sf"/>
</dbReference>
<dbReference type="SUPFAM" id="SSF50978">
    <property type="entry name" value="WD40 repeat-like"/>
    <property type="match status" value="1"/>
</dbReference>
<dbReference type="Proteomes" id="UP000837857">
    <property type="component" value="Chromosome 11"/>
</dbReference>
<dbReference type="Gene3D" id="2.130.10.10">
    <property type="entry name" value="YVTN repeat-like/Quinoprotein amine dehydrogenase"/>
    <property type="match status" value="2"/>
</dbReference>
<accession>A0ABN8HT16</accession>
<sequence length="561" mass="62746">MCCKFDKTGNTLVTGSINTIRVWNVETGHATCRISVSRRGKETIVWCLAVLSDNMVVSGDSHGRLTFWDSSVGDQIESYTTHKSDILSIVVSEDENSLYCSGVDPVIMNFKKVSNGCGKISGAQWVKNVQRNIHEHDVRVLILNGENLVSVGADGYLTLSKYPPKWVMRIPPMIPGIRSSVCAQKKLLLLRYSTHLEIWKLGTYEVNESGNVIISNVSMEKNFGDEADNPHLEPDTAIADYKKVNMDSTDHLQQLKVLEKPVLFVTVIPKKNKQILCCELSPNGQFIVYSTDSYIRMLKLDTEDESNISLTKVLISGLSSICDRIAFSEDSQTMLVHSCGEIRVLHVDSEAGATIVQTISTEKYLKSKTALHFHLSKKTSSNMTYLAVADTEGGIVVWTQSNKKFEHHVTLPKYRCVPSALSINSKNQCLIVAYVDQKLVEYDLLNKKFTNWPGGTLPPQWLSRQNAVASINVHSKRDALVFEDITSLFVIDKSLQTIYHEPKAKKSNSNSLDVYFKIIPFKYLAGFHWMGDDEAVILEILPENIVSQLPPALASKRHNMG</sequence>
<dbReference type="InterPro" id="IPR001680">
    <property type="entry name" value="WD40_rpt"/>
</dbReference>
<organism evidence="1 2">
    <name type="scientific">Iphiclides podalirius</name>
    <name type="common">scarce swallowtail</name>
    <dbReference type="NCBI Taxonomy" id="110791"/>
    <lineage>
        <taxon>Eukaryota</taxon>
        <taxon>Metazoa</taxon>
        <taxon>Ecdysozoa</taxon>
        <taxon>Arthropoda</taxon>
        <taxon>Hexapoda</taxon>
        <taxon>Insecta</taxon>
        <taxon>Pterygota</taxon>
        <taxon>Neoptera</taxon>
        <taxon>Endopterygota</taxon>
        <taxon>Lepidoptera</taxon>
        <taxon>Glossata</taxon>
        <taxon>Ditrysia</taxon>
        <taxon>Papilionoidea</taxon>
        <taxon>Papilionidae</taxon>
        <taxon>Papilioninae</taxon>
        <taxon>Iphiclides</taxon>
    </lineage>
</organism>
<name>A0ABN8HT16_9NEOP</name>
<feature type="non-terminal residue" evidence="1">
    <location>
        <position position="1"/>
    </location>
</feature>
<dbReference type="PANTHER" id="PTHR44163">
    <property type="entry name" value="U3 SMALL NUCLEOLAR RNA-ASSOCIATED PROTEIN 4 HOMOLOG"/>
    <property type="match status" value="1"/>
</dbReference>
<dbReference type="PANTHER" id="PTHR44163:SF1">
    <property type="entry name" value="U3 SMALL NUCLEOLAR RNA-ASSOCIATED PROTEIN 4 HOMOLOG"/>
    <property type="match status" value="1"/>
</dbReference>
<protein>
    <recommendedName>
        <fullName evidence="3">Cirhin</fullName>
    </recommendedName>
</protein>
<evidence type="ECO:0000313" key="2">
    <source>
        <dbReference type="Proteomes" id="UP000837857"/>
    </source>
</evidence>
<evidence type="ECO:0008006" key="3">
    <source>
        <dbReference type="Google" id="ProtNLM"/>
    </source>
</evidence>
<dbReference type="EMBL" id="OW152823">
    <property type="protein sequence ID" value="CAH2039581.1"/>
    <property type="molecule type" value="Genomic_DNA"/>
</dbReference>
<dbReference type="InterPro" id="IPR046351">
    <property type="entry name" value="UTP4"/>
</dbReference>
<gene>
    <name evidence="1" type="ORF">IPOD504_LOCUS1795</name>
</gene>
<dbReference type="SMART" id="SM00320">
    <property type="entry name" value="WD40"/>
    <property type="match status" value="5"/>
</dbReference>
<evidence type="ECO:0000313" key="1">
    <source>
        <dbReference type="EMBL" id="CAH2039581.1"/>
    </source>
</evidence>
<keyword evidence="2" id="KW-1185">Reference proteome</keyword>
<reference evidence="1" key="1">
    <citation type="submission" date="2022-03" db="EMBL/GenBank/DDBJ databases">
        <authorList>
            <person name="Martin H S."/>
        </authorList>
    </citation>
    <scope>NUCLEOTIDE SEQUENCE</scope>
</reference>
<dbReference type="InterPro" id="IPR036322">
    <property type="entry name" value="WD40_repeat_dom_sf"/>
</dbReference>